<organism evidence="4 5">
    <name type="scientific">Saccharata proteae CBS 121410</name>
    <dbReference type="NCBI Taxonomy" id="1314787"/>
    <lineage>
        <taxon>Eukaryota</taxon>
        <taxon>Fungi</taxon>
        <taxon>Dikarya</taxon>
        <taxon>Ascomycota</taxon>
        <taxon>Pezizomycotina</taxon>
        <taxon>Dothideomycetes</taxon>
        <taxon>Dothideomycetes incertae sedis</taxon>
        <taxon>Botryosphaeriales</taxon>
        <taxon>Saccharataceae</taxon>
        <taxon>Saccharata</taxon>
    </lineage>
</organism>
<dbReference type="Pfam" id="PF13855">
    <property type="entry name" value="LRR_8"/>
    <property type="match status" value="1"/>
</dbReference>
<name>A0A9P4I147_9PEZI</name>
<evidence type="ECO:0000256" key="3">
    <source>
        <dbReference type="SAM" id="MobiDB-lite"/>
    </source>
</evidence>
<protein>
    <recommendedName>
        <fullName evidence="6">L domain-like protein</fullName>
    </recommendedName>
</protein>
<reference evidence="4" key="1">
    <citation type="journal article" date="2020" name="Stud. Mycol.">
        <title>101 Dothideomycetes genomes: a test case for predicting lifestyles and emergence of pathogens.</title>
        <authorList>
            <person name="Haridas S."/>
            <person name="Albert R."/>
            <person name="Binder M."/>
            <person name="Bloem J."/>
            <person name="Labutti K."/>
            <person name="Salamov A."/>
            <person name="Andreopoulos B."/>
            <person name="Baker S."/>
            <person name="Barry K."/>
            <person name="Bills G."/>
            <person name="Bluhm B."/>
            <person name="Cannon C."/>
            <person name="Castanera R."/>
            <person name="Culley D."/>
            <person name="Daum C."/>
            <person name="Ezra D."/>
            <person name="Gonzalez J."/>
            <person name="Henrissat B."/>
            <person name="Kuo A."/>
            <person name="Liang C."/>
            <person name="Lipzen A."/>
            <person name="Lutzoni F."/>
            <person name="Magnuson J."/>
            <person name="Mondo S."/>
            <person name="Nolan M."/>
            <person name="Ohm R."/>
            <person name="Pangilinan J."/>
            <person name="Park H.-J."/>
            <person name="Ramirez L."/>
            <person name="Alfaro M."/>
            <person name="Sun H."/>
            <person name="Tritt A."/>
            <person name="Yoshinaga Y."/>
            <person name="Zwiers L.-H."/>
            <person name="Turgeon B."/>
            <person name="Goodwin S."/>
            <person name="Spatafora J."/>
            <person name="Crous P."/>
            <person name="Grigoriev I."/>
        </authorList>
    </citation>
    <scope>NUCLEOTIDE SEQUENCE</scope>
    <source>
        <strain evidence="4">CBS 121410</strain>
    </source>
</reference>
<evidence type="ECO:0000313" key="4">
    <source>
        <dbReference type="EMBL" id="KAF2090634.1"/>
    </source>
</evidence>
<feature type="region of interest" description="Disordered" evidence="3">
    <location>
        <begin position="1"/>
        <end position="116"/>
    </location>
</feature>
<dbReference type="InterPro" id="IPR032675">
    <property type="entry name" value="LRR_dom_sf"/>
</dbReference>
<dbReference type="InterPro" id="IPR050216">
    <property type="entry name" value="LRR_domain-containing"/>
</dbReference>
<proteinExistence type="predicted"/>
<keyword evidence="5" id="KW-1185">Reference proteome</keyword>
<evidence type="ECO:0000313" key="5">
    <source>
        <dbReference type="Proteomes" id="UP000799776"/>
    </source>
</evidence>
<comment type="caution">
    <text evidence="4">The sequence shown here is derived from an EMBL/GenBank/DDBJ whole genome shotgun (WGS) entry which is preliminary data.</text>
</comment>
<dbReference type="PANTHER" id="PTHR48051">
    <property type="match status" value="1"/>
</dbReference>
<feature type="compositionally biased region" description="Low complexity" evidence="3">
    <location>
        <begin position="51"/>
        <end position="61"/>
    </location>
</feature>
<dbReference type="Proteomes" id="UP000799776">
    <property type="component" value="Unassembled WGS sequence"/>
</dbReference>
<gene>
    <name evidence="4" type="ORF">K490DRAFT_53617</name>
</gene>
<evidence type="ECO:0000256" key="2">
    <source>
        <dbReference type="ARBA" id="ARBA00022737"/>
    </source>
</evidence>
<dbReference type="SMART" id="SM00369">
    <property type="entry name" value="LRR_TYP"/>
    <property type="match status" value="2"/>
</dbReference>
<dbReference type="InterPro" id="IPR003591">
    <property type="entry name" value="Leu-rich_rpt_typical-subtyp"/>
</dbReference>
<keyword evidence="1" id="KW-0433">Leucine-rich repeat</keyword>
<dbReference type="Gene3D" id="3.80.10.10">
    <property type="entry name" value="Ribonuclease Inhibitor"/>
    <property type="match status" value="1"/>
</dbReference>
<dbReference type="PANTHER" id="PTHR48051:SF54">
    <property type="entry name" value="LEUCINE-RICH REPEAT-CONTAINING PROTEIN"/>
    <property type="match status" value="1"/>
</dbReference>
<feature type="compositionally biased region" description="Low complexity" evidence="3">
    <location>
        <begin position="1"/>
        <end position="15"/>
    </location>
</feature>
<feature type="compositionally biased region" description="Basic residues" evidence="3">
    <location>
        <begin position="27"/>
        <end position="41"/>
    </location>
</feature>
<keyword evidence="2" id="KW-0677">Repeat</keyword>
<dbReference type="EMBL" id="ML978712">
    <property type="protein sequence ID" value="KAF2090634.1"/>
    <property type="molecule type" value="Genomic_DNA"/>
</dbReference>
<evidence type="ECO:0008006" key="6">
    <source>
        <dbReference type="Google" id="ProtNLM"/>
    </source>
</evidence>
<dbReference type="GO" id="GO:0005737">
    <property type="term" value="C:cytoplasm"/>
    <property type="evidence" value="ECO:0007669"/>
    <property type="project" value="TreeGrafter"/>
</dbReference>
<feature type="compositionally biased region" description="Pro residues" evidence="3">
    <location>
        <begin position="16"/>
        <end position="26"/>
    </location>
</feature>
<dbReference type="InterPro" id="IPR001611">
    <property type="entry name" value="Leu-rich_rpt"/>
</dbReference>
<accession>A0A9P4I147</accession>
<dbReference type="AlphaFoldDB" id="A0A9P4I147"/>
<sequence>MSREQSLPVPELSELPEPPSSPPPMPRQRRPLRAFRSKKRTWSSSMHDYAPSSDPPVFSSDDGPDASVDNYTTPERRKRQYTGAWWAHDQQPGPSASSRKLAKNDDSGVWLPSDSSDDSALERLAAATLTSKPLPLEDAVRKQATDIFGRQSRTRLALAQEEIQQCLEQGNEVVDLSQFNLEFIPDSLLQPLHSLIKHPNVGSDIPSEEAYQSFIPSLKLYLAGNLLRTLPSELWRLHNLTVLSLRNNKLTHLPSAIGDLCNLQELNLAGNRLRWLPWELLKLLKKPVTSLSAITATSLSASDDEDDSPHGASMKELLLKLHKLLLRKQKQLEVEDPEFDVTARPDDAGLPWKQEPLFIAATAVSKMNFDGSLVRGSPPRPSKTPFEKSLFPVPSADHTPADDMSGSVDRVPTLFELALRSPLADMRAETVKQLLPVDTPDHVCRALDEAAEVQQCGGRKCSVCEREYIMPRCEWIEYWHYDPQALSFSADQTFIPFLRRTCSEACAAAVRQHAVLVAVTGL</sequence>
<feature type="region of interest" description="Disordered" evidence="3">
    <location>
        <begin position="373"/>
        <end position="405"/>
    </location>
</feature>
<dbReference type="OrthoDB" id="1517790at2759"/>
<dbReference type="SUPFAM" id="SSF52058">
    <property type="entry name" value="L domain-like"/>
    <property type="match status" value="1"/>
</dbReference>
<dbReference type="PROSITE" id="PS51450">
    <property type="entry name" value="LRR"/>
    <property type="match status" value="2"/>
</dbReference>
<evidence type="ECO:0000256" key="1">
    <source>
        <dbReference type="ARBA" id="ARBA00022614"/>
    </source>
</evidence>